<dbReference type="SUPFAM" id="SSF48726">
    <property type="entry name" value="Immunoglobulin"/>
    <property type="match status" value="1"/>
</dbReference>
<evidence type="ECO:0000313" key="2">
    <source>
        <dbReference type="EMBL" id="KAK3863363.1"/>
    </source>
</evidence>
<organism evidence="2 3">
    <name type="scientific">Petrolisthes cinctipes</name>
    <name type="common">Flat porcelain crab</name>
    <dbReference type="NCBI Taxonomy" id="88211"/>
    <lineage>
        <taxon>Eukaryota</taxon>
        <taxon>Metazoa</taxon>
        <taxon>Ecdysozoa</taxon>
        <taxon>Arthropoda</taxon>
        <taxon>Crustacea</taxon>
        <taxon>Multicrustacea</taxon>
        <taxon>Malacostraca</taxon>
        <taxon>Eumalacostraca</taxon>
        <taxon>Eucarida</taxon>
        <taxon>Decapoda</taxon>
        <taxon>Pleocyemata</taxon>
        <taxon>Anomura</taxon>
        <taxon>Galatheoidea</taxon>
        <taxon>Porcellanidae</taxon>
        <taxon>Petrolisthes</taxon>
    </lineage>
</organism>
<dbReference type="AlphaFoldDB" id="A0AAE1K5E7"/>
<evidence type="ECO:0000256" key="1">
    <source>
        <dbReference type="SAM" id="MobiDB-lite"/>
    </source>
</evidence>
<dbReference type="Proteomes" id="UP001286313">
    <property type="component" value="Unassembled WGS sequence"/>
</dbReference>
<feature type="region of interest" description="Disordered" evidence="1">
    <location>
        <begin position="49"/>
        <end position="84"/>
    </location>
</feature>
<dbReference type="Gene3D" id="2.60.40.10">
    <property type="entry name" value="Immunoglobulins"/>
    <property type="match status" value="1"/>
</dbReference>
<evidence type="ECO:0000313" key="3">
    <source>
        <dbReference type="Proteomes" id="UP001286313"/>
    </source>
</evidence>
<dbReference type="InterPro" id="IPR036179">
    <property type="entry name" value="Ig-like_dom_sf"/>
</dbReference>
<dbReference type="InterPro" id="IPR013783">
    <property type="entry name" value="Ig-like_fold"/>
</dbReference>
<protein>
    <submittedName>
        <fullName evidence="2">Uncharacterized protein</fullName>
    </submittedName>
</protein>
<sequence>MSEEVSSFQPQFVEPLQNVTVAEGREATFTCVVDHLGGYRGVGNGRVVEVEEEEGGGGRGGGGVGRKEEEEEEEENEENKEWVE</sequence>
<dbReference type="EMBL" id="JAWQEG010004030">
    <property type="protein sequence ID" value="KAK3863363.1"/>
    <property type="molecule type" value="Genomic_DNA"/>
</dbReference>
<keyword evidence="3" id="KW-1185">Reference proteome</keyword>
<name>A0AAE1K5E7_PETCI</name>
<proteinExistence type="predicted"/>
<accession>A0AAE1K5E7</accession>
<feature type="compositionally biased region" description="Acidic residues" evidence="1">
    <location>
        <begin position="69"/>
        <end position="78"/>
    </location>
</feature>
<reference evidence="2" key="1">
    <citation type="submission" date="2023-10" db="EMBL/GenBank/DDBJ databases">
        <title>Genome assemblies of two species of porcelain crab, Petrolisthes cinctipes and Petrolisthes manimaculis (Anomura: Porcellanidae).</title>
        <authorList>
            <person name="Angst P."/>
        </authorList>
    </citation>
    <scope>NUCLEOTIDE SEQUENCE</scope>
    <source>
        <strain evidence="2">PB745_01</strain>
        <tissue evidence="2">Gill</tissue>
    </source>
</reference>
<comment type="caution">
    <text evidence="2">The sequence shown here is derived from an EMBL/GenBank/DDBJ whole genome shotgun (WGS) entry which is preliminary data.</text>
</comment>
<gene>
    <name evidence="2" type="ORF">Pcinc_030860</name>
</gene>